<gene>
    <name evidence="1" type="ORF">I603_1004</name>
</gene>
<dbReference type="Gene3D" id="2.60.120.380">
    <property type="match status" value="1"/>
</dbReference>
<proteinExistence type="predicted"/>
<name>A0A1A7BIM1_9SPHN</name>
<dbReference type="Proteomes" id="UP000092484">
    <property type="component" value="Unassembled WGS sequence"/>
</dbReference>
<comment type="caution">
    <text evidence="1">The sequence shown here is derived from an EMBL/GenBank/DDBJ whole genome shotgun (WGS) entry which is preliminary data.</text>
</comment>
<dbReference type="EMBL" id="LZYB01000002">
    <property type="protein sequence ID" value="OBV11561.1"/>
    <property type="molecule type" value="Genomic_DNA"/>
</dbReference>
<accession>A0A1A7BIM1</accession>
<evidence type="ECO:0000313" key="2">
    <source>
        <dbReference type="Proteomes" id="UP000092484"/>
    </source>
</evidence>
<keyword evidence="2" id="KW-1185">Reference proteome</keyword>
<organism evidence="1 2">
    <name type="scientific">Erythrobacter dokdonensis DSW-74</name>
    <dbReference type="NCBI Taxonomy" id="1300349"/>
    <lineage>
        <taxon>Bacteria</taxon>
        <taxon>Pseudomonadati</taxon>
        <taxon>Pseudomonadota</taxon>
        <taxon>Alphaproteobacteria</taxon>
        <taxon>Sphingomonadales</taxon>
        <taxon>Erythrobacteraceae</taxon>
        <taxon>Erythrobacter/Porphyrobacter group</taxon>
        <taxon>Erythrobacter</taxon>
    </lineage>
</organism>
<protein>
    <submittedName>
        <fullName evidence="1">Uncharacterized protein</fullName>
    </submittedName>
</protein>
<reference evidence="1 2" key="1">
    <citation type="submission" date="2016-06" db="EMBL/GenBank/DDBJ databases">
        <title>Genome sequence of Porphyrobacter dokdonensis DSW-74.</title>
        <authorList>
            <person name="Kim J.F."/>
            <person name="Song J.Y."/>
        </authorList>
    </citation>
    <scope>NUCLEOTIDE SEQUENCE [LARGE SCALE GENOMIC DNA]</scope>
    <source>
        <strain evidence="1 2">DSW-74</strain>
    </source>
</reference>
<evidence type="ECO:0000313" key="1">
    <source>
        <dbReference type="EMBL" id="OBV11561.1"/>
    </source>
</evidence>
<dbReference type="AlphaFoldDB" id="A0A1A7BIM1"/>
<sequence length="179" mass="19044">MFAVSLQERGGSPYFNIIEPGAGDVAIYNSSVNGQQFEARTTQGGTYTIRVYQMRAQGRRGERASYRLTVSATGRGASHSSDALVSGTPYHATAMIRCVAEPDRPMANCNAGVVRRGSSATVHIDTPDGGERTILFRGGRAVSSDSEAGIYVERRGDSSVVNIGTVEVYEIPDAFVMGG</sequence>